<dbReference type="EMBL" id="CAJVPQ010023875">
    <property type="protein sequence ID" value="CAG8763708.1"/>
    <property type="molecule type" value="Genomic_DNA"/>
</dbReference>
<keyword evidence="4" id="KW-1185">Reference proteome</keyword>
<feature type="domain" description="MD-2-related lipid-recognition" evidence="2">
    <location>
        <begin position="2"/>
        <end position="98"/>
    </location>
</feature>
<dbReference type="InterPro" id="IPR003172">
    <property type="entry name" value="ML_dom"/>
</dbReference>
<reference evidence="3" key="1">
    <citation type="submission" date="2021-06" db="EMBL/GenBank/DDBJ databases">
        <authorList>
            <person name="Kallberg Y."/>
            <person name="Tangrot J."/>
            <person name="Rosling A."/>
        </authorList>
    </citation>
    <scope>NUCLEOTIDE SEQUENCE</scope>
    <source>
        <strain evidence="3">UK204</strain>
    </source>
</reference>
<accession>A0A9N9J5I2</accession>
<evidence type="ECO:0000259" key="2">
    <source>
        <dbReference type="Pfam" id="PF02221"/>
    </source>
</evidence>
<dbReference type="Proteomes" id="UP000789570">
    <property type="component" value="Unassembled WGS sequence"/>
</dbReference>
<name>A0A9N9J5I2_9GLOM</name>
<gene>
    <name evidence="3" type="ORF">FCALED_LOCUS17088</name>
</gene>
<evidence type="ECO:0000313" key="4">
    <source>
        <dbReference type="Proteomes" id="UP000789570"/>
    </source>
</evidence>
<evidence type="ECO:0000313" key="3">
    <source>
        <dbReference type="EMBL" id="CAG8763708.1"/>
    </source>
</evidence>
<dbReference type="Pfam" id="PF02221">
    <property type="entry name" value="E1_DerP2_DerF2"/>
    <property type="match status" value="1"/>
</dbReference>
<dbReference type="InterPro" id="IPR014756">
    <property type="entry name" value="Ig_E-set"/>
</dbReference>
<protein>
    <recommendedName>
        <fullName evidence="1">Phosphatidylglycerol/phosphatidylinositol transfer protein</fullName>
    </recommendedName>
</protein>
<evidence type="ECO:0000256" key="1">
    <source>
        <dbReference type="ARBA" id="ARBA00016056"/>
    </source>
</evidence>
<proteinExistence type="predicted"/>
<dbReference type="Gene3D" id="2.60.40.770">
    <property type="match status" value="1"/>
</dbReference>
<organism evidence="3 4">
    <name type="scientific">Funneliformis caledonium</name>
    <dbReference type="NCBI Taxonomy" id="1117310"/>
    <lineage>
        <taxon>Eukaryota</taxon>
        <taxon>Fungi</taxon>
        <taxon>Fungi incertae sedis</taxon>
        <taxon>Mucoromycota</taxon>
        <taxon>Glomeromycotina</taxon>
        <taxon>Glomeromycetes</taxon>
        <taxon>Glomerales</taxon>
        <taxon>Glomeraceae</taxon>
        <taxon>Funneliformis</taxon>
    </lineage>
</organism>
<sequence>SFLQCNASQSSKTPPVLLDVVINPQPQEEEIISTLDITISGKFTEDVTKKTFTVVAFVNEATQQLAFPPTILDACTGSECPVKAGKNFNQTVKVELEKLEKRSDYLIPTRM</sequence>
<dbReference type="SUPFAM" id="SSF81296">
    <property type="entry name" value="E set domains"/>
    <property type="match status" value="1"/>
</dbReference>
<dbReference type="AlphaFoldDB" id="A0A9N9J5I2"/>
<feature type="non-terminal residue" evidence="3">
    <location>
        <position position="111"/>
    </location>
</feature>
<feature type="non-terminal residue" evidence="3">
    <location>
        <position position="1"/>
    </location>
</feature>
<comment type="caution">
    <text evidence="3">The sequence shown here is derived from an EMBL/GenBank/DDBJ whole genome shotgun (WGS) entry which is preliminary data.</text>
</comment>